<dbReference type="NCBIfam" id="NF047751">
    <property type="entry name" value="HepT_toxin"/>
    <property type="match status" value="1"/>
</dbReference>
<proteinExistence type="inferred from homology"/>
<dbReference type="Gene3D" id="1.20.120.580">
    <property type="entry name" value="bsu32300-like"/>
    <property type="match status" value="1"/>
</dbReference>
<comment type="caution">
    <text evidence="5">The sequence shown here is derived from an EMBL/GenBank/DDBJ whole genome shotgun (WGS) entry which is preliminary data.</text>
</comment>
<dbReference type="GO" id="GO:0004540">
    <property type="term" value="F:RNA nuclease activity"/>
    <property type="evidence" value="ECO:0007669"/>
    <property type="project" value="InterPro"/>
</dbReference>
<sequence length="140" mass="15058">MSTIDRELLAERAAAVVRHLDRVAEHLPGDPADLRPLTSATDTVVLHLWQAVQVVIDLAVSTCVRLGLGSPPTYADAFRQLADAGVIADELAQRLARAAGFRNLVVHGYGQLDLRRVHAIAVAGPADLRTFLAALRDHEG</sequence>
<dbReference type="GO" id="GO:0110001">
    <property type="term" value="C:toxin-antitoxin complex"/>
    <property type="evidence" value="ECO:0007669"/>
    <property type="project" value="InterPro"/>
</dbReference>
<reference evidence="5 6" key="1">
    <citation type="submission" date="2019-06" db="EMBL/GenBank/DDBJ databases">
        <title>Sequencing the genomes of 1000 actinobacteria strains.</title>
        <authorList>
            <person name="Klenk H.-P."/>
        </authorList>
    </citation>
    <scope>NUCLEOTIDE SEQUENCE [LARGE SCALE GENOMIC DNA]</scope>
    <source>
        <strain evidence="5 6">DSM 45301</strain>
    </source>
</reference>
<dbReference type="GO" id="GO:0016787">
    <property type="term" value="F:hydrolase activity"/>
    <property type="evidence" value="ECO:0007669"/>
    <property type="project" value="UniProtKB-KW"/>
</dbReference>
<keyword evidence="1" id="KW-1277">Toxin-antitoxin system</keyword>
<keyword evidence="2" id="KW-0540">Nuclease</keyword>
<dbReference type="InterPro" id="IPR037038">
    <property type="entry name" value="HepT-like_sf"/>
</dbReference>
<accession>A0A543D9C3</accession>
<dbReference type="PANTHER" id="PTHR33397">
    <property type="entry name" value="UPF0331 PROTEIN YUTE"/>
    <property type="match status" value="1"/>
</dbReference>
<evidence type="ECO:0000256" key="1">
    <source>
        <dbReference type="ARBA" id="ARBA00022649"/>
    </source>
</evidence>
<comment type="similarity">
    <text evidence="4">Belongs to the HepT RNase toxin family.</text>
</comment>
<dbReference type="EMBL" id="VFPA01000004">
    <property type="protein sequence ID" value="TQM05947.1"/>
    <property type="molecule type" value="Genomic_DNA"/>
</dbReference>
<evidence type="ECO:0000256" key="2">
    <source>
        <dbReference type="ARBA" id="ARBA00022722"/>
    </source>
</evidence>
<organism evidence="5 6">
    <name type="scientific">Pseudonocardia kunmingensis</name>
    <dbReference type="NCBI Taxonomy" id="630975"/>
    <lineage>
        <taxon>Bacteria</taxon>
        <taxon>Bacillati</taxon>
        <taxon>Actinomycetota</taxon>
        <taxon>Actinomycetes</taxon>
        <taxon>Pseudonocardiales</taxon>
        <taxon>Pseudonocardiaceae</taxon>
        <taxon>Pseudonocardia</taxon>
    </lineage>
</organism>
<evidence type="ECO:0000313" key="6">
    <source>
        <dbReference type="Proteomes" id="UP000315677"/>
    </source>
</evidence>
<dbReference type="InterPro" id="IPR052379">
    <property type="entry name" value="Type_VII_TA_RNase"/>
</dbReference>
<keyword evidence="3" id="KW-0378">Hydrolase</keyword>
<dbReference type="InterPro" id="IPR008201">
    <property type="entry name" value="HepT-like"/>
</dbReference>
<protein>
    <submittedName>
        <fullName evidence="5">Uncharacterized protein YutE (UPF0331/DUF86 family)</fullName>
    </submittedName>
</protein>
<dbReference type="AlphaFoldDB" id="A0A543D9C3"/>
<dbReference type="Proteomes" id="UP000315677">
    <property type="component" value="Unassembled WGS sequence"/>
</dbReference>
<dbReference type="RefSeq" id="WP_142059518.1">
    <property type="nucleotide sequence ID" value="NZ_VFPA01000004.1"/>
</dbReference>
<dbReference type="OrthoDB" id="3734293at2"/>
<keyword evidence="6" id="KW-1185">Reference proteome</keyword>
<dbReference type="Pfam" id="PF01934">
    <property type="entry name" value="HepT-like"/>
    <property type="match status" value="1"/>
</dbReference>
<dbReference type="PANTHER" id="PTHR33397:SF5">
    <property type="entry name" value="RNASE YUTE-RELATED"/>
    <property type="match status" value="1"/>
</dbReference>
<evidence type="ECO:0000313" key="5">
    <source>
        <dbReference type="EMBL" id="TQM05947.1"/>
    </source>
</evidence>
<name>A0A543D9C3_9PSEU</name>
<evidence type="ECO:0000256" key="3">
    <source>
        <dbReference type="ARBA" id="ARBA00022801"/>
    </source>
</evidence>
<gene>
    <name evidence="5" type="ORF">FB558_6171</name>
</gene>
<evidence type="ECO:0000256" key="4">
    <source>
        <dbReference type="ARBA" id="ARBA00024207"/>
    </source>
</evidence>